<keyword evidence="3" id="KW-1185">Reference proteome</keyword>
<sequence>MNRFWIAGLTILALLFAGCTPTAQEKSGSPSAAGQPVTVRPYQAQIAKKLAEKDPRVEEATAVSINSELSVGLKVSNFDRFFLKSTRKRVHGKLKHHFPGEEIHVTTDNKLFGELQKIAGFPADKQEVYQKLQKINEDMKG</sequence>
<feature type="chain" id="PRO_5012104730" description="Sporulation protein" evidence="1">
    <location>
        <begin position="24"/>
        <end position="141"/>
    </location>
</feature>
<dbReference type="Proteomes" id="UP000215459">
    <property type="component" value="Unassembled WGS sequence"/>
</dbReference>
<accession>A0A235BA34</accession>
<comment type="caution">
    <text evidence="2">The sequence shown here is derived from an EMBL/GenBank/DDBJ whole genome shotgun (WGS) entry which is preliminary data.</text>
</comment>
<proteinExistence type="predicted"/>
<feature type="signal peptide" evidence="1">
    <location>
        <begin position="1"/>
        <end position="23"/>
    </location>
</feature>
<dbReference type="PROSITE" id="PS51257">
    <property type="entry name" value="PROKAR_LIPOPROTEIN"/>
    <property type="match status" value="1"/>
</dbReference>
<protein>
    <recommendedName>
        <fullName evidence="4">Sporulation protein</fullName>
    </recommendedName>
</protein>
<name>A0A235BA34_9BACL</name>
<dbReference type="InterPro" id="IPR019076">
    <property type="entry name" value="Spore_lipoprot_YhcN/YlaJ-like"/>
</dbReference>
<evidence type="ECO:0008006" key="4">
    <source>
        <dbReference type="Google" id="ProtNLM"/>
    </source>
</evidence>
<organism evidence="2 3">
    <name type="scientific">Paludifilum halophilum</name>
    <dbReference type="NCBI Taxonomy" id="1642702"/>
    <lineage>
        <taxon>Bacteria</taxon>
        <taxon>Bacillati</taxon>
        <taxon>Bacillota</taxon>
        <taxon>Bacilli</taxon>
        <taxon>Bacillales</taxon>
        <taxon>Thermoactinomycetaceae</taxon>
        <taxon>Paludifilum</taxon>
    </lineage>
</organism>
<reference evidence="2 3" key="1">
    <citation type="submission" date="2017-07" db="EMBL/GenBank/DDBJ databases">
        <title>The genome sequence of Paludifilum halophilum highlights mechanisms for microbial adaptation to high salt environemnts.</title>
        <authorList>
            <person name="Belbahri L."/>
        </authorList>
    </citation>
    <scope>NUCLEOTIDE SEQUENCE [LARGE SCALE GENOMIC DNA]</scope>
    <source>
        <strain evidence="2 3">DSM 102817</strain>
    </source>
</reference>
<dbReference type="AlphaFoldDB" id="A0A235BA34"/>
<dbReference type="EMBL" id="NOWF01000002">
    <property type="protein sequence ID" value="OYD09126.1"/>
    <property type="molecule type" value="Genomic_DNA"/>
</dbReference>
<gene>
    <name evidence="2" type="ORF">CHM34_05005</name>
</gene>
<evidence type="ECO:0000256" key="1">
    <source>
        <dbReference type="SAM" id="SignalP"/>
    </source>
</evidence>
<dbReference type="RefSeq" id="WP_094263475.1">
    <property type="nucleotide sequence ID" value="NZ_NOWF01000002.1"/>
</dbReference>
<keyword evidence="1" id="KW-0732">Signal</keyword>
<dbReference type="OrthoDB" id="2885813at2"/>
<dbReference type="Pfam" id="PF09580">
    <property type="entry name" value="Spore_YhcN_YlaJ"/>
    <property type="match status" value="1"/>
</dbReference>
<evidence type="ECO:0000313" key="3">
    <source>
        <dbReference type="Proteomes" id="UP000215459"/>
    </source>
</evidence>
<evidence type="ECO:0000313" key="2">
    <source>
        <dbReference type="EMBL" id="OYD09126.1"/>
    </source>
</evidence>